<evidence type="ECO:0000259" key="1">
    <source>
        <dbReference type="PROSITE" id="PS50181"/>
    </source>
</evidence>
<dbReference type="SUPFAM" id="SSF81383">
    <property type="entry name" value="F-box domain"/>
    <property type="match status" value="1"/>
</dbReference>
<accession>A0A699HWU8</accession>
<dbReference type="InterPro" id="IPR001810">
    <property type="entry name" value="F-box_dom"/>
</dbReference>
<sequence>MSDNIPFDLQLDIMNRLPVKSLLQFRTVSKQWKFSIDNFDLIRKYDMPEQVGVWEFFPPYYISQLGESLIIFGSFDFGDCRVIYAWALEVDGGSISSCRLLFIISHPTDNHLKLLGFSKDKEPIVEATIVQQWYRSLQVCHPIIQYFQNIGAEANRDSFFIGPYKESLILHIETIMK</sequence>
<organism evidence="2">
    <name type="scientific">Tanacetum cinerariifolium</name>
    <name type="common">Dalmatian daisy</name>
    <name type="synonym">Chrysanthemum cinerariifolium</name>
    <dbReference type="NCBI Taxonomy" id="118510"/>
    <lineage>
        <taxon>Eukaryota</taxon>
        <taxon>Viridiplantae</taxon>
        <taxon>Streptophyta</taxon>
        <taxon>Embryophyta</taxon>
        <taxon>Tracheophyta</taxon>
        <taxon>Spermatophyta</taxon>
        <taxon>Magnoliopsida</taxon>
        <taxon>eudicotyledons</taxon>
        <taxon>Gunneridae</taxon>
        <taxon>Pentapetalae</taxon>
        <taxon>asterids</taxon>
        <taxon>campanulids</taxon>
        <taxon>Asterales</taxon>
        <taxon>Asteraceae</taxon>
        <taxon>Asteroideae</taxon>
        <taxon>Anthemideae</taxon>
        <taxon>Anthemidinae</taxon>
        <taxon>Tanacetum</taxon>
    </lineage>
</organism>
<dbReference type="EMBL" id="BKCJ010217944">
    <property type="protein sequence ID" value="GEY87328.1"/>
    <property type="molecule type" value="Genomic_DNA"/>
</dbReference>
<protein>
    <recommendedName>
        <fullName evidence="1">F-box domain-containing protein</fullName>
    </recommendedName>
</protein>
<dbReference type="InterPro" id="IPR036047">
    <property type="entry name" value="F-box-like_dom_sf"/>
</dbReference>
<dbReference type="PROSITE" id="PS50181">
    <property type="entry name" value="FBOX"/>
    <property type="match status" value="1"/>
</dbReference>
<dbReference type="SMART" id="SM00256">
    <property type="entry name" value="FBOX"/>
    <property type="match status" value="1"/>
</dbReference>
<evidence type="ECO:0000313" key="2">
    <source>
        <dbReference type="EMBL" id="GEY87328.1"/>
    </source>
</evidence>
<dbReference type="AlphaFoldDB" id="A0A699HWU8"/>
<gene>
    <name evidence="2" type="ORF">Tci_459302</name>
</gene>
<dbReference type="Pfam" id="PF00646">
    <property type="entry name" value="F-box"/>
    <property type="match status" value="1"/>
</dbReference>
<feature type="domain" description="F-box" evidence="1">
    <location>
        <begin position="1"/>
        <end position="45"/>
    </location>
</feature>
<reference evidence="2" key="1">
    <citation type="journal article" date="2019" name="Sci. Rep.">
        <title>Draft genome of Tanacetum cinerariifolium, the natural source of mosquito coil.</title>
        <authorList>
            <person name="Yamashiro T."/>
            <person name="Shiraishi A."/>
            <person name="Satake H."/>
            <person name="Nakayama K."/>
        </authorList>
    </citation>
    <scope>NUCLEOTIDE SEQUENCE</scope>
</reference>
<proteinExistence type="predicted"/>
<name>A0A699HWU8_TANCI</name>
<comment type="caution">
    <text evidence="2">The sequence shown here is derived from an EMBL/GenBank/DDBJ whole genome shotgun (WGS) entry which is preliminary data.</text>
</comment>